<proteinExistence type="predicted"/>
<name>A0A1H3YFN9_9BACT</name>
<dbReference type="EMBL" id="FNQN01000003">
    <property type="protein sequence ID" value="SEA10385.1"/>
    <property type="molecule type" value="Genomic_DNA"/>
</dbReference>
<dbReference type="SUPFAM" id="SSF158997">
    <property type="entry name" value="Trm112p-like"/>
    <property type="match status" value="1"/>
</dbReference>
<dbReference type="OrthoDB" id="9812205at2"/>
<accession>A0A1H3YFN9</accession>
<evidence type="ECO:0000313" key="2">
    <source>
        <dbReference type="Proteomes" id="UP000199409"/>
    </source>
</evidence>
<dbReference type="Proteomes" id="UP000199409">
    <property type="component" value="Unassembled WGS sequence"/>
</dbReference>
<protein>
    <submittedName>
        <fullName evidence="1">Uncharacterized protein</fullName>
    </submittedName>
</protein>
<dbReference type="InterPro" id="IPR005651">
    <property type="entry name" value="Trm112-like"/>
</dbReference>
<keyword evidence="2" id="KW-1185">Reference proteome</keyword>
<dbReference type="STRING" id="37625.SAMN05660420_01221"/>
<dbReference type="AlphaFoldDB" id="A0A1H3YFN9"/>
<sequence>MPVRPELMELLACPKCKQPVGLSDDGDYILCEICQLRYPVRDDIPVMLIDEAETC</sequence>
<gene>
    <name evidence="1" type="ORF">SAMN05660420_01221</name>
</gene>
<reference evidence="1 2" key="1">
    <citation type="submission" date="2016-10" db="EMBL/GenBank/DDBJ databases">
        <authorList>
            <person name="de Groot N.N."/>
        </authorList>
    </citation>
    <scope>NUCLEOTIDE SEQUENCE [LARGE SCALE GENOMIC DNA]</scope>
    <source>
        <strain evidence="1 2">DSM 7343</strain>
    </source>
</reference>
<dbReference type="RefSeq" id="WP_092345774.1">
    <property type="nucleotide sequence ID" value="NZ_FNQN01000003.1"/>
</dbReference>
<dbReference type="Pfam" id="PF03966">
    <property type="entry name" value="Trm112p"/>
    <property type="match status" value="1"/>
</dbReference>
<evidence type="ECO:0000313" key="1">
    <source>
        <dbReference type="EMBL" id="SEA10385.1"/>
    </source>
</evidence>
<dbReference type="Gene3D" id="2.20.25.10">
    <property type="match status" value="1"/>
</dbReference>
<organism evidence="1 2">
    <name type="scientific">Desulfuromusa kysingii</name>
    <dbReference type="NCBI Taxonomy" id="37625"/>
    <lineage>
        <taxon>Bacteria</taxon>
        <taxon>Pseudomonadati</taxon>
        <taxon>Thermodesulfobacteriota</taxon>
        <taxon>Desulfuromonadia</taxon>
        <taxon>Desulfuromonadales</taxon>
        <taxon>Geopsychrobacteraceae</taxon>
        <taxon>Desulfuromusa</taxon>
    </lineage>
</organism>